<dbReference type="AlphaFoldDB" id="A0A8C4NM23"/>
<keyword evidence="2" id="KW-0813">Transport</keyword>
<evidence type="ECO:0000256" key="5">
    <source>
        <dbReference type="ARBA" id="ARBA00022792"/>
    </source>
</evidence>
<dbReference type="PANTHER" id="PTHR14256:SF4">
    <property type="entry name" value="CYTOCHROME C OXIDASE SUBUNIT NDUFA4"/>
    <property type="match status" value="1"/>
</dbReference>
<name>A0A8C4NM23_EPTBU</name>
<evidence type="ECO:0000256" key="10">
    <source>
        <dbReference type="ARBA" id="ARBA00038186"/>
    </source>
</evidence>
<dbReference type="PANTHER" id="PTHR14256">
    <property type="entry name" value="NADH-UBIQUINONE OXIDOREDUCTASE MLRQ SUBUNIT"/>
    <property type="match status" value="1"/>
</dbReference>
<dbReference type="InterPro" id="IPR010530">
    <property type="entry name" value="B12D"/>
</dbReference>
<sequence>MMKNNNIFVRNMLLQIFHQMKRHPALIPLFGCIGMGMTMAVAYVGRLALFHPDVCWDKSNPEPFNKYGPNVQYKVRNNVLRLFLQSSILCKVFLPLIVHCKILFFLHMLKML</sequence>
<keyword evidence="9 12" id="KW-0472">Membrane</keyword>
<evidence type="ECO:0000313" key="14">
    <source>
        <dbReference type="Proteomes" id="UP000694388"/>
    </source>
</evidence>
<reference evidence="13" key="2">
    <citation type="submission" date="2025-09" db="UniProtKB">
        <authorList>
            <consortium name="Ensembl"/>
        </authorList>
    </citation>
    <scope>IDENTIFICATION</scope>
</reference>
<evidence type="ECO:0000256" key="11">
    <source>
        <dbReference type="ARBA" id="ARBA00041121"/>
    </source>
</evidence>
<evidence type="ECO:0000256" key="8">
    <source>
        <dbReference type="ARBA" id="ARBA00023128"/>
    </source>
</evidence>
<comment type="similarity">
    <text evidence="10">Belongs to the complex IV NDUFA4 subunit family.</text>
</comment>
<keyword evidence="7 12" id="KW-1133">Transmembrane helix</keyword>
<evidence type="ECO:0000256" key="6">
    <source>
        <dbReference type="ARBA" id="ARBA00022982"/>
    </source>
</evidence>
<keyword evidence="4 12" id="KW-0812">Transmembrane</keyword>
<dbReference type="Proteomes" id="UP000694388">
    <property type="component" value="Unplaced"/>
</dbReference>
<dbReference type="GeneTree" id="ENSGT00940000154268"/>
<feature type="transmembrane region" description="Helical" evidence="12">
    <location>
        <begin position="25"/>
        <end position="44"/>
    </location>
</feature>
<evidence type="ECO:0000256" key="9">
    <source>
        <dbReference type="ARBA" id="ARBA00023136"/>
    </source>
</evidence>
<evidence type="ECO:0000313" key="13">
    <source>
        <dbReference type="Ensembl" id="ENSEBUP00000006979.1"/>
    </source>
</evidence>
<evidence type="ECO:0000256" key="3">
    <source>
        <dbReference type="ARBA" id="ARBA00022660"/>
    </source>
</evidence>
<dbReference type="Ensembl" id="ENSEBUT00000007447.1">
    <property type="protein sequence ID" value="ENSEBUP00000006979.1"/>
    <property type="gene ID" value="ENSEBUG00000004583.1"/>
</dbReference>
<comment type="subcellular location">
    <subcellularLocation>
        <location evidence="1">Mitochondrion inner membrane</location>
        <topology evidence="1">Single-pass membrane protein</topology>
    </subcellularLocation>
</comment>
<keyword evidence="8" id="KW-0496">Mitochondrion</keyword>
<evidence type="ECO:0000256" key="1">
    <source>
        <dbReference type="ARBA" id="ARBA00004434"/>
    </source>
</evidence>
<feature type="transmembrane region" description="Helical" evidence="12">
    <location>
        <begin position="82"/>
        <end position="106"/>
    </location>
</feature>
<dbReference type="GO" id="GO:0005743">
    <property type="term" value="C:mitochondrial inner membrane"/>
    <property type="evidence" value="ECO:0007669"/>
    <property type="project" value="UniProtKB-SubCell"/>
</dbReference>
<keyword evidence="14" id="KW-1185">Reference proteome</keyword>
<proteinExistence type="inferred from homology"/>
<reference evidence="13" key="1">
    <citation type="submission" date="2025-08" db="UniProtKB">
        <authorList>
            <consortium name="Ensembl"/>
        </authorList>
    </citation>
    <scope>IDENTIFICATION</scope>
</reference>
<evidence type="ECO:0000256" key="4">
    <source>
        <dbReference type="ARBA" id="ARBA00022692"/>
    </source>
</evidence>
<keyword evidence="3" id="KW-0679">Respiratory chain</keyword>
<keyword evidence="6" id="KW-0249">Electron transport</keyword>
<evidence type="ECO:0000256" key="12">
    <source>
        <dbReference type="SAM" id="Phobius"/>
    </source>
</evidence>
<evidence type="ECO:0000256" key="2">
    <source>
        <dbReference type="ARBA" id="ARBA00022448"/>
    </source>
</evidence>
<keyword evidence="5" id="KW-0999">Mitochondrion inner membrane</keyword>
<accession>A0A8C4NM23</accession>
<dbReference type="Pfam" id="PF06522">
    <property type="entry name" value="B12D"/>
    <property type="match status" value="1"/>
</dbReference>
<protein>
    <recommendedName>
        <fullName evidence="11">Cytochrome c oxidase subunit NDUFA4</fullName>
    </recommendedName>
</protein>
<evidence type="ECO:0000256" key="7">
    <source>
        <dbReference type="ARBA" id="ARBA00022989"/>
    </source>
</evidence>
<organism evidence="13 14">
    <name type="scientific">Eptatretus burgeri</name>
    <name type="common">Inshore hagfish</name>
    <dbReference type="NCBI Taxonomy" id="7764"/>
    <lineage>
        <taxon>Eukaryota</taxon>
        <taxon>Metazoa</taxon>
        <taxon>Chordata</taxon>
        <taxon>Craniata</taxon>
        <taxon>Vertebrata</taxon>
        <taxon>Cyclostomata</taxon>
        <taxon>Myxini</taxon>
        <taxon>Myxiniformes</taxon>
        <taxon>Myxinidae</taxon>
        <taxon>Eptatretinae</taxon>
        <taxon>Eptatretus</taxon>
    </lineage>
</organism>